<organism evidence="2 3">
    <name type="scientific">Serendipita vermifera MAFF 305830</name>
    <dbReference type="NCBI Taxonomy" id="933852"/>
    <lineage>
        <taxon>Eukaryota</taxon>
        <taxon>Fungi</taxon>
        <taxon>Dikarya</taxon>
        <taxon>Basidiomycota</taxon>
        <taxon>Agaricomycotina</taxon>
        <taxon>Agaricomycetes</taxon>
        <taxon>Sebacinales</taxon>
        <taxon>Serendipitaceae</taxon>
        <taxon>Serendipita</taxon>
    </lineage>
</organism>
<dbReference type="OrthoDB" id="333905at2759"/>
<feature type="non-terminal residue" evidence="2">
    <location>
        <position position="193"/>
    </location>
</feature>
<dbReference type="AlphaFoldDB" id="A0A0C3A6L4"/>
<accession>A0A0C3A6L4</accession>
<keyword evidence="3" id="KW-1185">Reference proteome</keyword>
<feature type="region of interest" description="Disordered" evidence="1">
    <location>
        <begin position="130"/>
        <end position="175"/>
    </location>
</feature>
<proteinExistence type="predicted"/>
<gene>
    <name evidence="2" type="ORF">M408DRAFT_143290</name>
</gene>
<feature type="compositionally biased region" description="Basic and acidic residues" evidence="1">
    <location>
        <begin position="151"/>
        <end position="162"/>
    </location>
</feature>
<dbReference type="HOGENOM" id="CLU_1412000_0_0_1"/>
<evidence type="ECO:0000313" key="3">
    <source>
        <dbReference type="Proteomes" id="UP000054097"/>
    </source>
</evidence>
<sequence length="193" mass="22197">MLFVLTPQAAPSQTYFDPDQLYADYRRRQYVVALQEQHQRALFEQELALEEQRHRQALAAISQQEAARRNRQASLRFAQRPQQQNACGAGMRCGQPAPEEIFRRRQARQQEEERLSREFHKHILTQIFGVPSDETPATEQPSAPVASPSAKGKEPAVKRPREEEQEPHWSAAPERARALAEITSINRTFNSLQ</sequence>
<dbReference type="EMBL" id="KN824451">
    <property type="protein sequence ID" value="KIM20275.1"/>
    <property type="molecule type" value="Genomic_DNA"/>
</dbReference>
<evidence type="ECO:0000256" key="1">
    <source>
        <dbReference type="SAM" id="MobiDB-lite"/>
    </source>
</evidence>
<evidence type="ECO:0000313" key="2">
    <source>
        <dbReference type="EMBL" id="KIM20275.1"/>
    </source>
</evidence>
<name>A0A0C3A6L4_SERVB</name>
<reference evidence="2 3" key="1">
    <citation type="submission" date="2014-04" db="EMBL/GenBank/DDBJ databases">
        <authorList>
            <consortium name="DOE Joint Genome Institute"/>
            <person name="Kuo A."/>
            <person name="Zuccaro A."/>
            <person name="Kohler A."/>
            <person name="Nagy L.G."/>
            <person name="Floudas D."/>
            <person name="Copeland A."/>
            <person name="Barry K.W."/>
            <person name="Cichocki N."/>
            <person name="Veneault-Fourrey C."/>
            <person name="LaButti K."/>
            <person name="Lindquist E.A."/>
            <person name="Lipzen A."/>
            <person name="Lundell T."/>
            <person name="Morin E."/>
            <person name="Murat C."/>
            <person name="Sun H."/>
            <person name="Tunlid A."/>
            <person name="Henrissat B."/>
            <person name="Grigoriev I.V."/>
            <person name="Hibbett D.S."/>
            <person name="Martin F."/>
            <person name="Nordberg H.P."/>
            <person name="Cantor M.N."/>
            <person name="Hua S.X."/>
        </authorList>
    </citation>
    <scope>NUCLEOTIDE SEQUENCE [LARGE SCALE GENOMIC DNA]</scope>
    <source>
        <strain evidence="2 3">MAFF 305830</strain>
    </source>
</reference>
<protein>
    <submittedName>
        <fullName evidence="2">Uncharacterized protein</fullName>
    </submittedName>
</protein>
<reference evidence="3" key="2">
    <citation type="submission" date="2015-01" db="EMBL/GenBank/DDBJ databases">
        <title>Evolutionary Origins and Diversification of the Mycorrhizal Mutualists.</title>
        <authorList>
            <consortium name="DOE Joint Genome Institute"/>
            <consortium name="Mycorrhizal Genomics Consortium"/>
            <person name="Kohler A."/>
            <person name="Kuo A."/>
            <person name="Nagy L.G."/>
            <person name="Floudas D."/>
            <person name="Copeland A."/>
            <person name="Barry K.W."/>
            <person name="Cichocki N."/>
            <person name="Veneault-Fourrey C."/>
            <person name="LaButti K."/>
            <person name="Lindquist E.A."/>
            <person name="Lipzen A."/>
            <person name="Lundell T."/>
            <person name="Morin E."/>
            <person name="Murat C."/>
            <person name="Riley R."/>
            <person name="Ohm R."/>
            <person name="Sun H."/>
            <person name="Tunlid A."/>
            <person name="Henrissat B."/>
            <person name="Grigoriev I.V."/>
            <person name="Hibbett D.S."/>
            <person name="Martin F."/>
        </authorList>
    </citation>
    <scope>NUCLEOTIDE SEQUENCE [LARGE SCALE GENOMIC DNA]</scope>
    <source>
        <strain evidence="3">MAFF 305830</strain>
    </source>
</reference>
<dbReference type="Proteomes" id="UP000054097">
    <property type="component" value="Unassembled WGS sequence"/>
</dbReference>